<dbReference type="GO" id="GO:0046872">
    <property type="term" value="F:metal ion binding"/>
    <property type="evidence" value="ECO:0007669"/>
    <property type="project" value="UniProtKB-KW"/>
</dbReference>
<dbReference type="SMART" id="SM00358">
    <property type="entry name" value="DSRM"/>
    <property type="match status" value="1"/>
</dbReference>
<dbReference type="RefSeq" id="WP_021907599.1">
    <property type="nucleotide sequence ID" value="NZ_CP143936.1"/>
</dbReference>
<feature type="binding site" evidence="9">
    <location>
        <position position="49"/>
    </location>
    <ligand>
        <name>Mg(2+)</name>
        <dbReference type="ChEBI" id="CHEBI:18420"/>
    </ligand>
</feature>
<dbReference type="SUPFAM" id="SSF54768">
    <property type="entry name" value="dsRNA-binding domain-like"/>
    <property type="match status" value="1"/>
</dbReference>
<dbReference type="GO" id="GO:0006397">
    <property type="term" value="P:mRNA processing"/>
    <property type="evidence" value="ECO:0007669"/>
    <property type="project" value="UniProtKB-UniRule"/>
</dbReference>
<dbReference type="InterPro" id="IPR036389">
    <property type="entry name" value="RNase_III_sf"/>
</dbReference>
<dbReference type="HAMAP" id="MF_00104">
    <property type="entry name" value="RNase_III"/>
    <property type="match status" value="1"/>
</dbReference>
<keyword evidence="9" id="KW-0819">tRNA processing</keyword>
<feature type="active site" evidence="9">
    <location>
        <position position="125"/>
    </location>
</feature>
<protein>
    <recommendedName>
        <fullName evidence="9">Ribonuclease 3</fullName>
        <ecNumber evidence="9">3.1.26.3</ecNumber>
    </recommendedName>
    <alternativeName>
        <fullName evidence="9">Ribonuclease III</fullName>
        <shortName evidence="9">RNase III</shortName>
    </alternativeName>
</protein>
<dbReference type="GO" id="GO:0004525">
    <property type="term" value="F:ribonuclease III activity"/>
    <property type="evidence" value="ECO:0007669"/>
    <property type="project" value="UniProtKB-UniRule"/>
</dbReference>
<keyword evidence="9" id="KW-0460">Magnesium</keyword>
<evidence type="ECO:0000256" key="2">
    <source>
        <dbReference type="ARBA" id="ARBA00010183"/>
    </source>
</evidence>
<evidence type="ECO:0000256" key="7">
    <source>
        <dbReference type="ARBA" id="ARBA00022801"/>
    </source>
</evidence>
<keyword evidence="9" id="KW-0479">Metal-binding</keyword>
<comment type="catalytic activity">
    <reaction evidence="1 9">
        <text>Endonucleolytic cleavage to 5'-phosphomonoester.</text>
        <dbReference type="EC" id="3.1.26.3"/>
    </reaction>
</comment>
<dbReference type="Gene3D" id="3.30.160.20">
    <property type="match status" value="1"/>
</dbReference>
<dbReference type="PROSITE" id="PS50142">
    <property type="entry name" value="RNASE_3_2"/>
    <property type="match status" value="1"/>
</dbReference>
<name>A0A285PQR5_9FIRM</name>
<dbReference type="GO" id="GO:0010468">
    <property type="term" value="P:regulation of gene expression"/>
    <property type="evidence" value="ECO:0007669"/>
    <property type="project" value="TreeGrafter"/>
</dbReference>
<dbReference type="STRING" id="39488.ERS852450_01765"/>
<evidence type="ECO:0000256" key="3">
    <source>
        <dbReference type="ARBA" id="ARBA00022552"/>
    </source>
</evidence>
<gene>
    <name evidence="9" type="primary">rnc</name>
    <name evidence="12" type="ORF">EHLA_1225</name>
</gene>
<organism evidence="12 13">
    <name type="scientific">Anaerobutyricum hallii</name>
    <dbReference type="NCBI Taxonomy" id="39488"/>
    <lineage>
        <taxon>Bacteria</taxon>
        <taxon>Bacillati</taxon>
        <taxon>Bacillota</taxon>
        <taxon>Clostridia</taxon>
        <taxon>Lachnospirales</taxon>
        <taxon>Lachnospiraceae</taxon>
        <taxon>Anaerobutyricum</taxon>
    </lineage>
</organism>
<dbReference type="GO" id="GO:0008033">
    <property type="term" value="P:tRNA processing"/>
    <property type="evidence" value="ECO:0007669"/>
    <property type="project" value="UniProtKB-KW"/>
</dbReference>
<comment type="cofactor">
    <cofactor evidence="9">
        <name>Mg(2+)</name>
        <dbReference type="ChEBI" id="CHEBI:18420"/>
    </cofactor>
</comment>
<feature type="domain" description="DRBM" evidence="10">
    <location>
        <begin position="160"/>
        <end position="229"/>
    </location>
</feature>
<evidence type="ECO:0000313" key="12">
    <source>
        <dbReference type="EMBL" id="SOB71944.1"/>
    </source>
</evidence>
<evidence type="ECO:0000259" key="11">
    <source>
        <dbReference type="PROSITE" id="PS50142"/>
    </source>
</evidence>
<keyword evidence="9" id="KW-0963">Cytoplasm</keyword>
<keyword evidence="9" id="KW-0699">rRNA-binding</keyword>
<comment type="subcellular location">
    <subcellularLocation>
        <location evidence="9">Cytoplasm</location>
    </subcellularLocation>
</comment>
<dbReference type="InterPro" id="IPR011907">
    <property type="entry name" value="RNase_III"/>
</dbReference>
<dbReference type="PROSITE" id="PS00517">
    <property type="entry name" value="RNASE_3_1"/>
    <property type="match status" value="1"/>
</dbReference>
<evidence type="ECO:0000259" key="10">
    <source>
        <dbReference type="PROSITE" id="PS50137"/>
    </source>
</evidence>
<keyword evidence="4 9" id="KW-0507">mRNA processing</keyword>
<evidence type="ECO:0000313" key="13">
    <source>
        <dbReference type="Proteomes" id="UP000217549"/>
    </source>
</evidence>
<dbReference type="Pfam" id="PF00035">
    <property type="entry name" value="dsrm"/>
    <property type="match status" value="1"/>
</dbReference>
<evidence type="ECO:0000256" key="6">
    <source>
        <dbReference type="ARBA" id="ARBA00022759"/>
    </source>
</evidence>
<keyword evidence="7 9" id="KW-0378">Hydrolase</keyword>
<evidence type="ECO:0000256" key="5">
    <source>
        <dbReference type="ARBA" id="ARBA00022722"/>
    </source>
</evidence>
<feature type="binding site" evidence="9">
    <location>
        <position position="125"/>
    </location>
    <ligand>
        <name>Mg(2+)</name>
        <dbReference type="ChEBI" id="CHEBI:18420"/>
    </ligand>
</feature>
<keyword evidence="5 9" id="KW-0540">Nuclease</keyword>
<dbReference type="Gene3D" id="1.10.1520.10">
    <property type="entry name" value="Ribonuclease III domain"/>
    <property type="match status" value="1"/>
</dbReference>
<dbReference type="SMART" id="SM00535">
    <property type="entry name" value="RIBOc"/>
    <property type="match status" value="1"/>
</dbReference>
<keyword evidence="13" id="KW-1185">Reference proteome</keyword>
<accession>A0A285PQR5</accession>
<feature type="domain" description="RNase III" evidence="11">
    <location>
        <begin position="7"/>
        <end position="136"/>
    </location>
</feature>
<dbReference type="FunFam" id="1.10.1520.10:FF:000001">
    <property type="entry name" value="Ribonuclease 3"/>
    <property type="match status" value="1"/>
</dbReference>
<keyword evidence="3 9" id="KW-0698">rRNA processing</keyword>
<dbReference type="NCBIfam" id="TIGR02191">
    <property type="entry name" value="RNaseIII"/>
    <property type="match status" value="1"/>
</dbReference>
<dbReference type="Proteomes" id="UP000217549">
    <property type="component" value="Chromosome I"/>
</dbReference>
<dbReference type="InterPro" id="IPR014720">
    <property type="entry name" value="dsRBD_dom"/>
</dbReference>
<dbReference type="Pfam" id="PF14622">
    <property type="entry name" value="Ribonucleas_3_3"/>
    <property type="match status" value="1"/>
</dbReference>
<dbReference type="AlphaFoldDB" id="A0A285PQR5"/>
<dbReference type="CDD" id="cd10845">
    <property type="entry name" value="DSRM_RNAse_III_family"/>
    <property type="match status" value="1"/>
</dbReference>
<feature type="binding site" evidence="9">
    <location>
        <position position="122"/>
    </location>
    <ligand>
        <name>Mg(2+)</name>
        <dbReference type="ChEBI" id="CHEBI:18420"/>
    </ligand>
</feature>
<dbReference type="GO" id="GO:0019843">
    <property type="term" value="F:rRNA binding"/>
    <property type="evidence" value="ECO:0007669"/>
    <property type="project" value="UniProtKB-KW"/>
</dbReference>
<comment type="similarity">
    <text evidence="2">Belongs to the ribonuclease III family.</text>
</comment>
<feature type="active site" evidence="9">
    <location>
        <position position="53"/>
    </location>
</feature>
<dbReference type="EC" id="3.1.26.3" evidence="9"/>
<sequence length="232" mass="26232">MIKAERFKGLEEKIGYSFTNKRLLALAMTHSSYANEQRGRRKANNERLEFLGDAVLEVTISDYVFREYPSYNEGRLTKLRSSLVCEYTLAICARDVELGKYILLSRGEDATGGRERDSILSDAFEALIGAIYIDGGMDKARFFIHNHLLKDVEDKSLFYDAKTILQEMVQAGPDSRLQYVLTREAGPDHAKEFTVETRIGGKTYAIGKGKTKKGAEQIAAYQTILLLKKQRV</sequence>
<dbReference type="EMBL" id="LT907978">
    <property type="protein sequence ID" value="SOB71944.1"/>
    <property type="molecule type" value="Genomic_DNA"/>
</dbReference>
<reference evidence="13" key="1">
    <citation type="submission" date="2017-09" db="EMBL/GenBank/DDBJ databases">
        <authorList>
            <person name="Shetty A S."/>
        </authorList>
    </citation>
    <scope>NUCLEOTIDE SEQUENCE [LARGE SCALE GENOMIC DNA]</scope>
</reference>
<dbReference type="GO" id="GO:0006364">
    <property type="term" value="P:rRNA processing"/>
    <property type="evidence" value="ECO:0007669"/>
    <property type="project" value="UniProtKB-UniRule"/>
</dbReference>
<proteinExistence type="inferred from homology"/>
<dbReference type="CDD" id="cd00593">
    <property type="entry name" value="RIBOc"/>
    <property type="match status" value="1"/>
</dbReference>
<dbReference type="SUPFAM" id="SSF69065">
    <property type="entry name" value="RNase III domain-like"/>
    <property type="match status" value="1"/>
</dbReference>
<dbReference type="PROSITE" id="PS50137">
    <property type="entry name" value="DS_RBD"/>
    <property type="match status" value="1"/>
</dbReference>
<dbReference type="PANTHER" id="PTHR11207">
    <property type="entry name" value="RIBONUCLEASE III"/>
    <property type="match status" value="1"/>
</dbReference>
<keyword evidence="8 9" id="KW-0694">RNA-binding</keyword>
<keyword evidence="6 9" id="KW-0255">Endonuclease</keyword>
<evidence type="ECO:0000256" key="9">
    <source>
        <dbReference type="HAMAP-Rule" id="MF_00104"/>
    </source>
</evidence>
<dbReference type="InterPro" id="IPR000999">
    <property type="entry name" value="RNase_III_dom"/>
</dbReference>
<dbReference type="KEGG" id="ehl:EHLA_1225"/>
<evidence type="ECO:0000256" key="1">
    <source>
        <dbReference type="ARBA" id="ARBA00000109"/>
    </source>
</evidence>
<dbReference type="GO" id="GO:0003725">
    <property type="term" value="F:double-stranded RNA binding"/>
    <property type="evidence" value="ECO:0007669"/>
    <property type="project" value="TreeGrafter"/>
</dbReference>
<evidence type="ECO:0000256" key="4">
    <source>
        <dbReference type="ARBA" id="ARBA00022664"/>
    </source>
</evidence>
<dbReference type="GO" id="GO:0005737">
    <property type="term" value="C:cytoplasm"/>
    <property type="evidence" value="ECO:0007669"/>
    <property type="project" value="UniProtKB-SubCell"/>
</dbReference>
<dbReference type="PANTHER" id="PTHR11207:SF0">
    <property type="entry name" value="RIBONUCLEASE 3"/>
    <property type="match status" value="1"/>
</dbReference>
<comment type="function">
    <text evidence="9">Digests double-stranded RNA. Involved in the processing of primary rRNA transcript to yield the immediate precursors to the large and small rRNAs (23S and 16S). Processes some mRNAs, and tRNAs when they are encoded in the rRNA operon. Processes pre-crRNA and tracrRNA of type II CRISPR loci if present in the organism.</text>
</comment>
<comment type="subunit">
    <text evidence="9">Homodimer.</text>
</comment>
<evidence type="ECO:0000256" key="8">
    <source>
        <dbReference type="ARBA" id="ARBA00022884"/>
    </source>
</evidence>